<feature type="coiled-coil region" evidence="1">
    <location>
        <begin position="48"/>
        <end position="75"/>
    </location>
</feature>
<name>A0A832WG24_9CREN</name>
<dbReference type="GeneID" id="1466048"/>
<dbReference type="AlphaFoldDB" id="A0A832WG24"/>
<gene>
    <name evidence="2" type="ORF">HA333_03970</name>
</gene>
<dbReference type="InterPro" id="IPR024271">
    <property type="entry name" value="DUF3782"/>
</dbReference>
<organism evidence="2 3">
    <name type="scientific">Pyrobaculum aerophilum</name>
    <dbReference type="NCBI Taxonomy" id="13773"/>
    <lineage>
        <taxon>Archaea</taxon>
        <taxon>Thermoproteota</taxon>
        <taxon>Thermoprotei</taxon>
        <taxon>Thermoproteales</taxon>
        <taxon>Thermoproteaceae</taxon>
        <taxon>Pyrobaculum</taxon>
    </lineage>
</organism>
<sequence length="234" mass="26693">MSLAEEVKRVLLEHPEILVEVLTARPQIIYEALSKITPWERLATREDVEAVRRETEALRKEIADVREKVATKEELKALEERMTAGFEAVYKEIRALERRLNLRLEALGARWGLASEDAFREGVRELLREAGYAVEKWVYFDSEGHVYGHPSEVELDVVVKDGVVMAVEITAALKRGDLQVVRRKAELYQRVSGRRIDKIIVVTAFIHDRNPALVVAVAEKMGIRVVKPEEAENV</sequence>
<comment type="caution">
    <text evidence="2">The sequence shown here is derived from an EMBL/GenBank/DDBJ whole genome shotgun (WGS) entry which is preliminary data.</text>
</comment>
<proteinExistence type="predicted"/>
<keyword evidence="1" id="KW-0175">Coiled coil</keyword>
<dbReference type="InterPro" id="IPR012431">
    <property type="entry name" value="PDDEXK_10"/>
</dbReference>
<dbReference type="PANTHER" id="PTHR34314">
    <property type="entry name" value="CRENARCHAEAL PROTEIN, PUTATIVE-RELATED"/>
    <property type="match status" value="1"/>
</dbReference>
<dbReference type="OMA" id="YDREGYV"/>
<dbReference type="Pfam" id="PF12644">
    <property type="entry name" value="DUF3782"/>
    <property type="match status" value="1"/>
</dbReference>
<accession>A0A832WG24</accession>
<reference evidence="2" key="1">
    <citation type="journal article" date="2020" name="bioRxiv">
        <title>A rank-normalized archaeal taxonomy based on genome phylogeny resolves widespread incomplete and uneven classifications.</title>
        <authorList>
            <person name="Rinke C."/>
            <person name="Chuvochina M."/>
            <person name="Mussig A.J."/>
            <person name="Chaumeil P.-A."/>
            <person name="Waite D.W."/>
            <person name="Whitman W.B."/>
            <person name="Parks D.H."/>
            <person name="Hugenholtz P."/>
        </authorList>
    </citation>
    <scope>NUCLEOTIDE SEQUENCE</scope>
    <source>
        <strain evidence="2">UBA8839</strain>
    </source>
</reference>
<dbReference type="InterPro" id="IPR011335">
    <property type="entry name" value="Restrct_endonuc-II-like"/>
</dbReference>
<dbReference type="RefSeq" id="WP_011008263.1">
    <property type="nucleotide sequence ID" value="NZ_DAIOPL010000001.1"/>
</dbReference>
<evidence type="ECO:0000256" key="1">
    <source>
        <dbReference type="SAM" id="Coils"/>
    </source>
</evidence>
<evidence type="ECO:0000313" key="3">
    <source>
        <dbReference type="Proteomes" id="UP000651120"/>
    </source>
</evidence>
<dbReference type="Pfam" id="PF07788">
    <property type="entry name" value="PDDEXK_10"/>
    <property type="match status" value="1"/>
</dbReference>
<dbReference type="SUPFAM" id="SSF52980">
    <property type="entry name" value="Restriction endonuclease-like"/>
    <property type="match status" value="1"/>
</dbReference>
<dbReference type="PANTHER" id="PTHR34314:SF7">
    <property type="entry name" value="DUF3782 DOMAIN-CONTAINING PROTEIN"/>
    <property type="match status" value="1"/>
</dbReference>
<dbReference type="Proteomes" id="UP000651120">
    <property type="component" value="Unassembled WGS sequence"/>
</dbReference>
<protein>
    <submittedName>
        <fullName evidence="2">PD-(D/E)XK nuclease family protein</fullName>
    </submittedName>
</protein>
<evidence type="ECO:0000313" key="2">
    <source>
        <dbReference type="EMBL" id="HII46618.1"/>
    </source>
</evidence>
<dbReference type="EMBL" id="DUJP01000017">
    <property type="protein sequence ID" value="HII46618.1"/>
    <property type="molecule type" value="Genomic_DNA"/>
</dbReference>